<accession>A0A8I6RQY5</accession>
<feature type="region of interest" description="Disordered" evidence="2">
    <location>
        <begin position="881"/>
        <end position="905"/>
    </location>
</feature>
<dbReference type="RefSeq" id="XP_014250890.2">
    <property type="nucleotide sequence ID" value="XM_014395404.2"/>
</dbReference>
<proteinExistence type="predicted"/>
<dbReference type="OrthoDB" id="2096344at2759"/>
<dbReference type="InterPro" id="IPR015943">
    <property type="entry name" value="WD40/YVTN_repeat-like_dom_sf"/>
</dbReference>
<dbReference type="GO" id="GO:0044458">
    <property type="term" value="P:motile cilium assembly"/>
    <property type="evidence" value="ECO:0007669"/>
    <property type="project" value="TreeGrafter"/>
</dbReference>
<dbReference type="Pfam" id="PF00400">
    <property type="entry name" value="WD40"/>
    <property type="match status" value="3"/>
</dbReference>
<feature type="region of interest" description="Disordered" evidence="2">
    <location>
        <begin position="935"/>
        <end position="961"/>
    </location>
</feature>
<dbReference type="PROSITE" id="PS50294">
    <property type="entry name" value="WD_REPEATS_REGION"/>
    <property type="match status" value="1"/>
</dbReference>
<dbReference type="Gene3D" id="2.130.10.10">
    <property type="entry name" value="YVTN repeat-like/Quinoprotein amine dehydrogenase"/>
    <property type="match status" value="1"/>
</dbReference>
<name>A0A8I6RQY5_CIMLE</name>
<dbReference type="AlphaFoldDB" id="A0A8I6RQY5"/>
<feature type="compositionally biased region" description="Polar residues" evidence="2">
    <location>
        <begin position="171"/>
        <end position="183"/>
    </location>
</feature>
<organism evidence="3 4">
    <name type="scientific">Cimex lectularius</name>
    <name type="common">Bed bug</name>
    <name type="synonym">Acanthia lectularia</name>
    <dbReference type="NCBI Taxonomy" id="79782"/>
    <lineage>
        <taxon>Eukaryota</taxon>
        <taxon>Metazoa</taxon>
        <taxon>Ecdysozoa</taxon>
        <taxon>Arthropoda</taxon>
        <taxon>Hexapoda</taxon>
        <taxon>Insecta</taxon>
        <taxon>Pterygota</taxon>
        <taxon>Neoptera</taxon>
        <taxon>Paraneoptera</taxon>
        <taxon>Hemiptera</taxon>
        <taxon>Heteroptera</taxon>
        <taxon>Panheteroptera</taxon>
        <taxon>Cimicomorpha</taxon>
        <taxon>Cimicidae</taxon>
        <taxon>Cimex</taxon>
    </lineage>
</organism>
<evidence type="ECO:0000256" key="1">
    <source>
        <dbReference type="PROSITE-ProRule" id="PRU00221"/>
    </source>
</evidence>
<evidence type="ECO:0008006" key="5">
    <source>
        <dbReference type="Google" id="ProtNLM"/>
    </source>
</evidence>
<feature type="region of interest" description="Disordered" evidence="2">
    <location>
        <begin position="96"/>
        <end position="123"/>
    </location>
</feature>
<dbReference type="PROSITE" id="PS50082">
    <property type="entry name" value="WD_REPEATS_2"/>
    <property type="match status" value="1"/>
</dbReference>
<dbReference type="InterPro" id="IPR052803">
    <property type="entry name" value="Cilium-Associated_Jouberin"/>
</dbReference>
<feature type="compositionally biased region" description="Basic and acidic residues" evidence="2">
    <location>
        <begin position="281"/>
        <end position="307"/>
    </location>
</feature>
<keyword evidence="4" id="KW-1185">Reference proteome</keyword>
<dbReference type="InterPro" id="IPR036322">
    <property type="entry name" value="WD40_repeat_dom_sf"/>
</dbReference>
<dbReference type="PANTHER" id="PTHR44499:SF1">
    <property type="entry name" value="JOUBERIN"/>
    <property type="match status" value="1"/>
</dbReference>
<dbReference type="SUPFAM" id="SSF50978">
    <property type="entry name" value="WD40 repeat-like"/>
    <property type="match status" value="1"/>
</dbReference>
<feature type="compositionally biased region" description="Basic residues" evidence="2">
    <location>
        <begin position="270"/>
        <end position="280"/>
    </location>
</feature>
<evidence type="ECO:0000313" key="3">
    <source>
        <dbReference type="EnsemblMetazoa" id="XP_014250890.2"/>
    </source>
</evidence>
<dbReference type="InterPro" id="IPR001680">
    <property type="entry name" value="WD40_rpt"/>
</dbReference>
<feature type="region of interest" description="Disordered" evidence="2">
    <location>
        <begin position="136"/>
        <end position="318"/>
    </location>
</feature>
<dbReference type="Proteomes" id="UP000494040">
    <property type="component" value="Unassembled WGS sequence"/>
</dbReference>
<dbReference type="EnsemblMetazoa" id="XM_014395404.2">
    <property type="protein sequence ID" value="XP_014250890.2"/>
    <property type="gene ID" value="LOC106667446"/>
</dbReference>
<dbReference type="SMART" id="SM00320">
    <property type="entry name" value="WD40"/>
    <property type="match status" value="6"/>
</dbReference>
<feature type="compositionally biased region" description="Basic and acidic residues" evidence="2">
    <location>
        <begin position="890"/>
        <end position="899"/>
    </location>
</feature>
<feature type="region of interest" description="Disordered" evidence="2">
    <location>
        <begin position="52"/>
        <end position="75"/>
    </location>
</feature>
<reference evidence="3" key="1">
    <citation type="submission" date="2022-01" db="UniProtKB">
        <authorList>
            <consortium name="EnsemblMetazoa"/>
        </authorList>
    </citation>
    <scope>IDENTIFICATION</scope>
</reference>
<dbReference type="GeneID" id="106667446"/>
<feature type="compositionally biased region" description="Polar residues" evidence="2">
    <location>
        <begin position="202"/>
        <end position="215"/>
    </location>
</feature>
<keyword evidence="1" id="KW-0853">WD repeat</keyword>
<evidence type="ECO:0000256" key="2">
    <source>
        <dbReference type="SAM" id="MobiDB-lite"/>
    </source>
</evidence>
<dbReference type="PANTHER" id="PTHR44499">
    <property type="entry name" value="JOUBERIN"/>
    <property type="match status" value="1"/>
</dbReference>
<sequence length="986" mass="109840">MTSPVPVPRRDVPSKIPVLDRGYVSSDMSSPVQEEMPSFVHVAEVHSSRIQLLTPSDDGGNKKVEKKRKKVRKRSTFTIKQSEDDIIVYNSDEIENSVKSSKDTLSSEDSHKPMIKLRGSSAVSVKERVEMLNMLSRESNVPKSVSDPVFKEPGPVAWRRPVSSKEKRGSATETLSDSSTGGSSKIKLAPLSARHRRPRGSATETLSEDSGNSPEKLSKPPVPLPRKSLTKSSEDIISLQAEVKNADSPKSYCTTSSMDYRDTGVIPPPRQRRHKKKRKLKDTPKSNEKDSDLESKTTERSIVDENKAPSPTPATDDTAVCLSIHGAEPLKMRDFNSKPYLKVHVLDVKECAYRRSAFGKMNIDVLQTHPFDNLYQRTVMPRWDEDLVWMEPISHIASTSTLMLFELFSNDSSDMIAWAFLRPVGVNGATNVGKKLRLQLYKPSRSLPSAAKSSELPKPFFWWQRGKYSVYKSTLFITLNSIPSNFVVKPQELEDLKTQQEDKPKEDNPPEISSHVEEELERVIWSRLPNLSCKLPNKVLKQLPTGPDGGMAIAFNHTGLLLACHTSNTITVFTYKGTRYLTLAGHHGLVYSLSWSPDDKYLLSTSADATGIIWDIANKRTRPFKVFPHPSYVYSACWLELKFIIATGCYDYQVRLWSSASDSGAYPVQHLIHHKARVNTLGALKPHDGPNGNELLVSGDSDGVIIFWKAKSEGSLELSRELKIRELRGKIINSLTIHPAGKRLLIHTRDSLLRMIDIESGSVLQWFQGGMNTKLQTGSTFCGCGSRVIACSEDGSLSIWDGHTGEKTAMYTRLYSPDSPAAVSFHPHEHMMALVSHSSQGFPALTISVFGRDSDGDEVGLVWTEKSMGVHKSQYSLSSSATSRCSAEQRVSDSPEPKSTKKKKKDVGILKSLLWGSKKERKGIGNDAFHDTEIFAPSARKDSSARRTKKESRMAEGDTHMDHRLSDIIKKMDKILVAISPDNPKL</sequence>
<feature type="compositionally biased region" description="Basic residues" evidence="2">
    <location>
        <begin position="64"/>
        <end position="75"/>
    </location>
</feature>
<evidence type="ECO:0000313" key="4">
    <source>
        <dbReference type="Proteomes" id="UP000494040"/>
    </source>
</evidence>
<protein>
    <recommendedName>
        <fullName evidence="5">Jouberin</fullName>
    </recommendedName>
</protein>
<dbReference type="GO" id="GO:0036064">
    <property type="term" value="C:ciliary basal body"/>
    <property type="evidence" value="ECO:0007669"/>
    <property type="project" value="TreeGrafter"/>
</dbReference>
<feature type="repeat" description="WD" evidence="1">
    <location>
        <begin position="583"/>
        <end position="624"/>
    </location>
</feature>